<evidence type="ECO:0000256" key="1">
    <source>
        <dbReference type="SAM" id="Phobius"/>
    </source>
</evidence>
<keyword evidence="1" id="KW-0472">Membrane</keyword>
<proteinExistence type="predicted"/>
<name>A0A417YWE0_9BACI</name>
<comment type="caution">
    <text evidence="2">The sequence shown here is derived from an EMBL/GenBank/DDBJ whole genome shotgun (WGS) entry which is preliminary data.</text>
</comment>
<sequence length="199" mass="23354">MSNLVSNTEKRPVLVVTWAIILFVSSFFMPYVIVFLIHNSFFQSREQWLFEAPGSGYLTFMIGMIWIPIVMILHVIIQSKYKVKYMRLISMALISLSIPFLLLGATHYYYIDNNGLHFNELKTFNKTSTYEWSSLKEVKQVYAERKEDGSVYFDHYEFITGDNKQIIIPYEVGLRNVEAHILEKLKENHVKVSDNYLDS</sequence>
<evidence type="ECO:0000313" key="2">
    <source>
        <dbReference type="EMBL" id="RHW41571.1"/>
    </source>
</evidence>
<organism evidence="2 3">
    <name type="scientific">Neobacillus notoginsengisoli</name>
    <dbReference type="NCBI Taxonomy" id="1578198"/>
    <lineage>
        <taxon>Bacteria</taxon>
        <taxon>Bacillati</taxon>
        <taxon>Bacillota</taxon>
        <taxon>Bacilli</taxon>
        <taxon>Bacillales</taxon>
        <taxon>Bacillaceae</taxon>
        <taxon>Neobacillus</taxon>
    </lineage>
</organism>
<evidence type="ECO:0000313" key="3">
    <source>
        <dbReference type="Proteomes" id="UP000284416"/>
    </source>
</evidence>
<dbReference type="EMBL" id="QWEG01000004">
    <property type="protein sequence ID" value="RHW41571.1"/>
    <property type="molecule type" value="Genomic_DNA"/>
</dbReference>
<feature type="transmembrane region" description="Helical" evidence="1">
    <location>
        <begin position="57"/>
        <end position="76"/>
    </location>
</feature>
<reference evidence="2 3" key="1">
    <citation type="journal article" date="2017" name="Int. J. Syst. Evol. Microbiol.">
        <title>Bacillus notoginsengisoli sp. nov., a novel bacterium isolated from the rhizosphere of Panax notoginseng.</title>
        <authorList>
            <person name="Zhang M.Y."/>
            <person name="Cheng J."/>
            <person name="Cai Y."/>
            <person name="Zhang T.Y."/>
            <person name="Wu Y.Y."/>
            <person name="Manikprabhu D."/>
            <person name="Li W.J."/>
            <person name="Zhang Y.X."/>
        </authorList>
    </citation>
    <scope>NUCLEOTIDE SEQUENCE [LARGE SCALE GENOMIC DNA]</scope>
    <source>
        <strain evidence="2 3">JCM 30743</strain>
    </source>
</reference>
<dbReference type="OrthoDB" id="2449392at2"/>
<feature type="transmembrane region" description="Helical" evidence="1">
    <location>
        <begin position="88"/>
        <end position="110"/>
    </location>
</feature>
<keyword evidence="1" id="KW-1133">Transmembrane helix</keyword>
<gene>
    <name evidence="2" type="ORF">D1B31_07585</name>
</gene>
<dbReference type="RefSeq" id="WP_118920154.1">
    <property type="nucleotide sequence ID" value="NZ_QWEG01000004.1"/>
</dbReference>
<dbReference type="AlphaFoldDB" id="A0A417YWE0"/>
<protein>
    <submittedName>
        <fullName evidence="2">Uncharacterized protein</fullName>
    </submittedName>
</protein>
<keyword evidence="1" id="KW-0812">Transmembrane</keyword>
<feature type="transmembrane region" description="Helical" evidence="1">
    <location>
        <begin position="12"/>
        <end position="37"/>
    </location>
</feature>
<dbReference type="Proteomes" id="UP000284416">
    <property type="component" value="Unassembled WGS sequence"/>
</dbReference>
<keyword evidence="3" id="KW-1185">Reference proteome</keyword>
<accession>A0A417YWE0</accession>